<evidence type="ECO:0000256" key="3">
    <source>
        <dbReference type="ARBA" id="ARBA00022448"/>
    </source>
</evidence>
<dbReference type="KEGG" id="bgj:AWC36_04595"/>
<protein>
    <submittedName>
        <fullName evidence="7">Iron ABC transporter substrate-binding protein</fullName>
    </submittedName>
</protein>
<organism evidence="7 8">
    <name type="scientific">Brenneria goodwinii</name>
    <dbReference type="NCBI Taxonomy" id="1109412"/>
    <lineage>
        <taxon>Bacteria</taxon>
        <taxon>Pseudomonadati</taxon>
        <taxon>Pseudomonadota</taxon>
        <taxon>Gammaproteobacteria</taxon>
        <taxon>Enterobacterales</taxon>
        <taxon>Pectobacteriaceae</taxon>
        <taxon>Brenneria</taxon>
    </lineage>
</organism>
<keyword evidence="3" id="KW-0813">Transport</keyword>
<dbReference type="PROSITE" id="PS50983">
    <property type="entry name" value="FE_B12_PBP"/>
    <property type="match status" value="1"/>
</dbReference>
<dbReference type="InterPro" id="IPR051313">
    <property type="entry name" value="Bact_iron-sidero_bind"/>
</dbReference>
<comment type="subcellular location">
    <subcellularLocation>
        <location evidence="1">Cell envelope</location>
    </subcellularLocation>
</comment>
<keyword evidence="5" id="KW-0732">Signal</keyword>
<evidence type="ECO:0000256" key="5">
    <source>
        <dbReference type="ARBA" id="ARBA00022729"/>
    </source>
</evidence>
<keyword evidence="4" id="KW-0410">Iron transport</keyword>
<dbReference type="PANTHER" id="PTHR30532:SF21">
    <property type="entry name" value="SIDEROPHORE-BINDING LIPOPROTEIN YFIY-RELATED"/>
    <property type="match status" value="1"/>
</dbReference>
<dbReference type="EMBL" id="MJLX01000030">
    <property type="protein sequence ID" value="RLM23091.1"/>
    <property type="molecule type" value="Genomic_DNA"/>
</dbReference>
<keyword evidence="4" id="KW-0408">Iron</keyword>
<evidence type="ECO:0000256" key="1">
    <source>
        <dbReference type="ARBA" id="ARBA00004196"/>
    </source>
</evidence>
<evidence type="ECO:0000259" key="6">
    <source>
        <dbReference type="PROSITE" id="PS50983"/>
    </source>
</evidence>
<reference evidence="7 8" key="1">
    <citation type="submission" date="2016-09" db="EMBL/GenBank/DDBJ databases">
        <authorList>
            <person name="Doonan J."/>
            <person name="Pachebat J.A."/>
            <person name="Golyshin P.N."/>
            <person name="Denman S."/>
            <person name="Mcdonald J.E."/>
        </authorList>
    </citation>
    <scope>NUCLEOTIDE SEQUENCE [LARGE SCALE GENOMIC DNA]</scope>
    <source>
        <strain evidence="7 8">FRB141</strain>
    </source>
</reference>
<proteinExistence type="inferred from homology"/>
<evidence type="ECO:0000256" key="2">
    <source>
        <dbReference type="ARBA" id="ARBA00008814"/>
    </source>
</evidence>
<dbReference type="Gene3D" id="3.40.50.1980">
    <property type="entry name" value="Nitrogenase molybdenum iron protein domain"/>
    <property type="match status" value="2"/>
</dbReference>
<dbReference type="GO" id="GO:1901678">
    <property type="term" value="P:iron coordination entity transport"/>
    <property type="evidence" value="ECO:0007669"/>
    <property type="project" value="UniProtKB-ARBA"/>
</dbReference>
<dbReference type="GO" id="GO:0030288">
    <property type="term" value="C:outer membrane-bounded periplasmic space"/>
    <property type="evidence" value="ECO:0007669"/>
    <property type="project" value="TreeGrafter"/>
</dbReference>
<dbReference type="InterPro" id="IPR002491">
    <property type="entry name" value="ABC_transptr_periplasmic_BD"/>
</dbReference>
<dbReference type="SUPFAM" id="SSF53807">
    <property type="entry name" value="Helical backbone' metal receptor"/>
    <property type="match status" value="1"/>
</dbReference>
<comment type="caution">
    <text evidence="7">The sequence shown here is derived from an EMBL/GenBank/DDBJ whole genome shotgun (WGS) entry which is preliminary data.</text>
</comment>
<gene>
    <name evidence="7" type="ORF">BIY26_12075</name>
</gene>
<dbReference type="Pfam" id="PF01497">
    <property type="entry name" value="Peripla_BP_2"/>
    <property type="match status" value="1"/>
</dbReference>
<sequence length="326" mass="36461">MISEGKPRYRRMCFAGARWSRRLIVLLLLLTGGAQASSPPRLIHHALGETVIGGTPQRVVTLFQGATDTAVALGIKPIGVVDSWTEKPTYKYLRPVLNGVTHVGLETQPSLEDIALLKPDLIIASRFRNEKIYGLLSQIAPTVALDEVFEFKKTVQVMGVALNREAQADRLLTDWRRRVDGLRERLLARVGANWPLSVSVMEFRGDHVRNYLSGSFAGSILSEIGFVWPQRGASSQGILQKLTSKESIPVLDADLFFLFIRPENPAVQQNYRDWVSHPLWRRMNAPRQEHVYRVDSVVWILSGGIIGANKVLDDIERHLLGARDAA</sequence>
<comment type="similarity">
    <text evidence="2">Belongs to the bacterial solute-binding protein 8 family.</text>
</comment>
<dbReference type="AlphaFoldDB" id="A0AAE8JMN1"/>
<evidence type="ECO:0000313" key="7">
    <source>
        <dbReference type="EMBL" id="RLM23091.1"/>
    </source>
</evidence>
<evidence type="ECO:0000256" key="4">
    <source>
        <dbReference type="ARBA" id="ARBA00022496"/>
    </source>
</evidence>
<dbReference type="PANTHER" id="PTHR30532">
    <property type="entry name" value="IRON III DICITRATE-BINDING PERIPLASMIC PROTEIN"/>
    <property type="match status" value="1"/>
</dbReference>
<evidence type="ECO:0000313" key="8">
    <source>
        <dbReference type="Proteomes" id="UP000285972"/>
    </source>
</evidence>
<dbReference type="Proteomes" id="UP000285972">
    <property type="component" value="Unassembled WGS sequence"/>
</dbReference>
<feature type="domain" description="Fe/B12 periplasmic-binding" evidence="6">
    <location>
        <begin position="58"/>
        <end position="323"/>
    </location>
</feature>
<dbReference type="CDD" id="cd01146">
    <property type="entry name" value="FhuD"/>
    <property type="match status" value="1"/>
</dbReference>
<name>A0AAE8JMN1_9GAMM</name>
<accession>A0AAE8JMN1</accession>
<keyword evidence="4" id="KW-0406">Ion transport</keyword>